<dbReference type="HOGENOM" id="CLU_093059_0_0_3"/>
<dbReference type="RefSeq" id="WP_013320848.1">
    <property type="nucleotide sequence ID" value="NC_014501.1"/>
</dbReference>
<sequence length="252" mass="29121">MYKPINRLKSIIKKSPLSPLAKKIYRNFSPHGKNELYDRQIVEVMRRCLKNDSVCVDIGAHTGTILKHMIDLAPNATHFAFEPIPHLANFLQTNFPQTRVYELALSDESKEVEFNLVTNDPAYSGLRKRNFLPEDAKIEKILVRTEKLDNIIPSNVSISFIKIDVEGAEYLAFQGGIETLKRNRPTIVFESGKKSAPYYNVTPEKIFNFLKNECELQVSTMKRWLENKHSFSKEEFCLSFNKTKDFVFMAYS</sequence>
<dbReference type="PANTHER" id="PTHR34203:SF15">
    <property type="entry name" value="SLL1173 PROTEIN"/>
    <property type="match status" value="1"/>
</dbReference>
<keyword evidence="3" id="KW-1185">Reference proteome</keyword>
<dbReference type="OrthoDB" id="421171at2"/>
<dbReference type="Proteomes" id="UP000008206">
    <property type="component" value="Chromosome"/>
</dbReference>
<dbReference type="GO" id="GO:0032259">
    <property type="term" value="P:methylation"/>
    <property type="evidence" value="ECO:0007669"/>
    <property type="project" value="UniProtKB-KW"/>
</dbReference>
<keyword evidence="2" id="KW-0489">Methyltransferase</keyword>
<organism evidence="2 3">
    <name type="scientific">Gloeothece verrucosa (strain PCC 7822)</name>
    <name type="common">Cyanothece sp. (strain PCC 7822)</name>
    <dbReference type="NCBI Taxonomy" id="497965"/>
    <lineage>
        <taxon>Bacteria</taxon>
        <taxon>Bacillati</taxon>
        <taxon>Cyanobacteriota</taxon>
        <taxon>Cyanophyceae</taxon>
        <taxon>Oscillatoriophycideae</taxon>
        <taxon>Chroococcales</taxon>
        <taxon>Aphanothecaceae</taxon>
        <taxon>Gloeothece</taxon>
        <taxon>Gloeothece verrucosa</taxon>
    </lineage>
</organism>
<dbReference type="EMBL" id="CP002198">
    <property type="protein sequence ID" value="ADN12738.1"/>
    <property type="molecule type" value="Genomic_DNA"/>
</dbReference>
<dbReference type="InterPro" id="IPR029063">
    <property type="entry name" value="SAM-dependent_MTases_sf"/>
</dbReference>
<evidence type="ECO:0000259" key="1">
    <source>
        <dbReference type="Pfam" id="PF05050"/>
    </source>
</evidence>
<dbReference type="PANTHER" id="PTHR34203">
    <property type="entry name" value="METHYLTRANSFERASE, FKBM FAMILY PROTEIN"/>
    <property type="match status" value="1"/>
</dbReference>
<dbReference type="KEGG" id="cyj:Cyan7822_0706"/>
<protein>
    <submittedName>
        <fullName evidence="2">Methyltransferase FkbM family</fullName>
    </submittedName>
</protein>
<dbReference type="Gene3D" id="3.40.50.150">
    <property type="entry name" value="Vaccinia Virus protein VP39"/>
    <property type="match status" value="1"/>
</dbReference>
<proteinExistence type="predicted"/>
<reference evidence="3" key="1">
    <citation type="journal article" date="2011" name="MBio">
        <title>Novel metabolic attributes of the genus Cyanothece, comprising a group of unicellular nitrogen-fixing Cyanobacteria.</title>
        <authorList>
            <person name="Bandyopadhyay A."/>
            <person name="Elvitigala T."/>
            <person name="Welsh E."/>
            <person name="Stockel J."/>
            <person name="Liberton M."/>
            <person name="Min H."/>
            <person name="Sherman L.A."/>
            <person name="Pakrasi H.B."/>
        </authorList>
    </citation>
    <scope>NUCLEOTIDE SEQUENCE [LARGE SCALE GENOMIC DNA]</scope>
    <source>
        <strain evidence="3">PCC 7822</strain>
    </source>
</reference>
<feature type="domain" description="Methyltransferase FkbM" evidence="1">
    <location>
        <begin position="57"/>
        <end position="210"/>
    </location>
</feature>
<keyword evidence="2" id="KW-0808">Transferase</keyword>
<gene>
    <name evidence="2" type="ordered locus">Cyan7822_0706</name>
</gene>
<dbReference type="AlphaFoldDB" id="E0UAJ7"/>
<dbReference type="STRING" id="497965.Cyan7822_0706"/>
<dbReference type="Pfam" id="PF05050">
    <property type="entry name" value="Methyltransf_21"/>
    <property type="match status" value="1"/>
</dbReference>
<evidence type="ECO:0000313" key="3">
    <source>
        <dbReference type="Proteomes" id="UP000008206"/>
    </source>
</evidence>
<accession>E0UAJ7</accession>
<dbReference type="InterPro" id="IPR006342">
    <property type="entry name" value="FkbM_mtfrase"/>
</dbReference>
<dbReference type="eggNOG" id="COG3963">
    <property type="taxonomic scope" value="Bacteria"/>
</dbReference>
<dbReference type="InterPro" id="IPR052514">
    <property type="entry name" value="SAM-dependent_MTase"/>
</dbReference>
<dbReference type="GO" id="GO:0008168">
    <property type="term" value="F:methyltransferase activity"/>
    <property type="evidence" value="ECO:0007669"/>
    <property type="project" value="UniProtKB-KW"/>
</dbReference>
<evidence type="ECO:0000313" key="2">
    <source>
        <dbReference type="EMBL" id="ADN12738.1"/>
    </source>
</evidence>
<name>E0UAJ7_GLOV7</name>
<dbReference type="SUPFAM" id="SSF53335">
    <property type="entry name" value="S-adenosyl-L-methionine-dependent methyltransferases"/>
    <property type="match status" value="1"/>
</dbReference>
<dbReference type="NCBIfam" id="TIGR01444">
    <property type="entry name" value="fkbM_fam"/>
    <property type="match status" value="1"/>
</dbReference>